<gene>
    <name evidence="2" type="ORF">GCM10022255_113640</name>
</gene>
<protein>
    <recommendedName>
        <fullName evidence="1">Knr4/Smi1-like domain-containing protein</fullName>
    </recommendedName>
</protein>
<dbReference type="InterPro" id="IPR037883">
    <property type="entry name" value="Knr4/Smi1-like_sf"/>
</dbReference>
<evidence type="ECO:0000313" key="2">
    <source>
        <dbReference type="EMBL" id="GAA4264001.1"/>
    </source>
</evidence>
<dbReference type="SMART" id="SM00860">
    <property type="entry name" value="SMI1_KNR4"/>
    <property type="match status" value="1"/>
</dbReference>
<dbReference type="RefSeq" id="WP_345144271.1">
    <property type="nucleotide sequence ID" value="NZ_BAABAT010000089.1"/>
</dbReference>
<dbReference type="SUPFAM" id="SSF160631">
    <property type="entry name" value="SMI1/KNR4-like"/>
    <property type="match status" value="1"/>
</dbReference>
<dbReference type="Proteomes" id="UP001500620">
    <property type="component" value="Unassembled WGS sequence"/>
</dbReference>
<proteinExistence type="predicted"/>
<dbReference type="EMBL" id="BAABAT010000089">
    <property type="protein sequence ID" value="GAA4264001.1"/>
    <property type="molecule type" value="Genomic_DNA"/>
</dbReference>
<organism evidence="2 3">
    <name type="scientific">Dactylosporangium darangshiense</name>
    <dbReference type="NCBI Taxonomy" id="579108"/>
    <lineage>
        <taxon>Bacteria</taxon>
        <taxon>Bacillati</taxon>
        <taxon>Actinomycetota</taxon>
        <taxon>Actinomycetes</taxon>
        <taxon>Micromonosporales</taxon>
        <taxon>Micromonosporaceae</taxon>
        <taxon>Dactylosporangium</taxon>
    </lineage>
</organism>
<sequence>MTNADAAAIAELESRLGCTLPPSYRGFLANAEDVLLNDEYRLLPAHEVGWLRDLAPGIVDDWELTMEGIVDPVGVRDNYEVFPSTWFARYLRGTLLISEDQGEGVYLLNPGVIDENGEWEAWFVAHWVPGADRARSFGEMLARSLLDPQEPAA</sequence>
<evidence type="ECO:0000259" key="1">
    <source>
        <dbReference type="SMART" id="SM00860"/>
    </source>
</evidence>
<keyword evidence="3" id="KW-1185">Reference proteome</keyword>
<comment type="caution">
    <text evidence="2">The sequence shown here is derived from an EMBL/GenBank/DDBJ whole genome shotgun (WGS) entry which is preliminary data.</text>
</comment>
<reference evidence="3" key="1">
    <citation type="journal article" date="2019" name="Int. J. Syst. Evol. Microbiol.">
        <title>The Global Catalogue of Microorganisms (GCM) 10K type strain sequencing project: providing services to taxonomists for standard genome sequencing and annotation.</title>
        <authorList>
            <consortium name="The Broad Institute Genomics Platform"/>
            <consortium name="The Broad Institute Genome Sequencing Center for Infectious Disease"/>
            <person name="Wu L."/>
            <person name="Ma J."/>
        </authorList>
    </citation>
    <scope>NUCLEOTIDE SEQUENCE [LARGE SCALE GENOMIC DNA]</scope>
    <source>
        <strain evidence="3">JCM 17441</strain>
    </source>
</reference>
<dbReference type="Pfam" id="PF09346">
    <property type="entry name" value="SMI1_KNR4"/>
    <property type="match status" value="1"/>
</dbReference>
<name>A0ABP8DVE2_9ACTN</name>
<dbReference type="Gene3D" id="3.40.1580.10">
    <property type="entry name" value="SMI1/KNR4-like"/>
    <property type="match status" value="1"/>
</dbReference>
<evidence type="ECO:0000313" key="3">
    <source>
        <dbReference type="Proteomes" id="UP001500620"/>
    </source>
</evidence>
<dbReference type="InterPro" id="IPR018958">
    <property type="entry name" value="Knr4/Smi1-like_dom"/>
</dbReference>
<feature type="domain" description="Knr4/Smi1-like" evidence="1">
    <location>
        <begin position="3"/>
        <end position="143"/>
    </location>
</feature>
<accession>A0ABP8DVE2</accession>